<gene>
    <name evidence="4" type="ORF">GCM10009665_40840</name>
</gene>
<dbReference type="PROSITE" id="PS51186">
    <property type="entry name" value="GNAT"/>
    <property type="match status" value="1"/>
</dbReference>
<reference evidence="4 5" key="1">
    <citation type="journal article" date="2019" name="Int. J. Syst. Evol. Microbiol.">
        <title>The Global Catalogue of Microorganisms (GCM) 10K type strain sequencing project: providing services to taxonomists for standard genome sequencing and annotation.</title>
        <authorList>
            <consortium name="The Broad Institute Genomics Platform"/>
            <consortium name="The Broad Institute Genome Sequencing Center for Infectious Disease"/>
            <person name="Wu L."/>
            <person name="Ma J."/>
        </authorList>
    </citation>
    <scope>NUCLEOTIDE SEQUENCE [LARGE SCALE GENOMIC DNA]</scope>
    <source>
        <strain evidence="4 5">JCM 13004</strain>
    </source>
</reference>
<dbReference type="Gene3D" id="3.40.630.30">
    <property type="match status" value="1"/>
</dbReference>
<evidence type="ECO:0000256" key="1">
    <source>
        <dbReference type="ARBA" id="ARBA00022679"/>
    </source>
</evidence>
<dbReference type="InterPro" id="IPR000182">
    <property type="entry name" value="GNAT_dom"/>
</dbReference>
<proteinExistence type="predicted"/>
<dbReference type="SUPFAM" id="SSF55729">
    <property type="entry name" value="Acyl-CoA N-acyltransferases (Nat)"/>
    <property type="match status" value="1"/>
</dbReference>
<keyword evidence="2" id="KW-0012">Acyltransferase</keyword>
<evidence type="ECO:0000313" key="4">
    <source>
        <dbReference type="EMBL" id="GAA1245796.1"/>
    </source>
</evidence>
<dbReference type="PANTHER" id="PTHR43877">
    <property type="entry name" value="AMINOALKYLPHOSPHONATE N-ACETYLTRANSFERASE-RELATED-RELATED"/>
    <property type="match status" value="1"/>
</dbReference>
<dbReference type="RefSeq" id="WP_344443236.1">
    <property type="nucleotide sequence ID" value="NZ_BAAALF010000072.1"/>
</dbReference>
<protein>
    <submittedName>
        <fullName evidence="4">GNAT family N-acetyltransferase</fullName>
    </submittedName>
</protein>
<dbReference type="Proteomes" id="UP001500037">
    <property type="component" value="Unassembled WGS sequence"/>
</dbReference>
<evidence type="ECO:0000259" key="3">
    <source>
        <dbReference type="PROSITE" id="PS51186"/>
    </source>
</evidence>
<keyword evidence="5" id="KW-1185">Reference proteome</keyword>
<keyword evidence="1" id="KW-0808">Transferase</keyword>
<evidence type="ECO:0000256" key="2">
    <source>
        <dbReference type="ARBA" id="ARBA00023315"/>
    </source>
</evidence>
<name>A0ABN1WCT6_9ACTN</name>
<dbReference type="EMBL" id="BAAALF010000072">
    <property type="protein sequence ID" value="GAA1245796.1"/>
    <property type="molecule type" value="Genomic_DNA"/>
</dbReference>
<dbReference type="InterPro" id="IPR050832">
    <property type="entry name" value="Bact_Acetyltransf"/>
</dbReference>
<organism evidence="4 5">
    <name type="scientific">Kitasatospora nipponensis</name>
    <dbReference type="NCBI Taxonomy" id="258049"/>
    <lineage>
        <taxon>Bacteria</taxon>
        <taxon>Bacillati</taxon>
        <taxon>Actinomycetota</taxon>
        <taxon>Actinomycetes</taxon>
        <taxon>Kitasatosporales</taxon>
        <taxon>Streptomycetaceae</taxon>
        <taxon>Kitasatospora</taxon>
    </lineage>
</organism>
<comment type="caution">
    <text evidence="4">The sequence shown here is derived from an EMBL/GenBank/DDBJ whole genome shotgun (WGS) entry which is preliminary data.</text>
</comment>
<accession>A0ABN1WCT6</accession>
<dbReference type="InterPro" id="IPR016181">
    <property type="entry name" value="Acyl_CoA_acyltransferase"/>
</dbReference>
<dbReference type="CDD" id="cd04301">
    <property type="entry name" value="NAT_SF"/>
    <property type="match status" value="1"/>
</dbReference>
<sequence length="183" mass="20124">MTYTIKTVRHQDWPKAKEIRLAALRDPVAHLAFLETLEAAVARPDDFWLARAEASAEGRSMRQFVAERADGAWLGTVSARVELPGDETAFGQLPEVAQTHVVGVFVHPAARGAGLAERLLEAALEWSWSLAEPTVERVRLHVHEDNARAEALYRKVGFARTGATVLVPGDAPFREIELAVPRG</sequence>
<evidence type="ECO:0000313" key="5">
    <source>
        <dbReference type="Proteomes" id="UP001500037"/>
    </source>
</evidence>
<dbReference type="Pfam" id="PF00583">
    <property type="entry name" value="Acetyltransf_1"/>
    <property type="match status" value="1"/>
</dbReference>
<feature type="domain" description="N-acetyltransferase" evidence="3">
    <location>
        <begin position="3"/>
        <end position="183"/>
    </location>
</feature>